<feature type="compositionally biased region" description="Polar residues" evidence="1">
    <location>
        <begin position="278"/>
        <end position="296"/>
    </location>
</feature>
<reference evidence="2 3" key="1">
    <citation type="submission" date="2023-08" db="EMBL/GenBank/DDBJ databases">
        <title>Black Yeasts Isolated from many extreme environments.</title>
        <authorList>
            <person name="Coleine C."/>
            <person name="Stajich J.E."/>
            <person name="Selbmann L."/>
        </authorList>
    </citation>
    <scope>NUCLEOTIDE SEQUENCE [LARGE SCALE GENOMIC DNA]</scope>
    <source>
        <strain evidence="2 3">CCFEE 5792</strain>
    </source>
</reference>
<evidence type="ECO:0000313" key="2">
    <source>
        <dbReference type="EMBL" id="KAK5051407.1"/>
    </source>
</evidence>
<evidence type="ECO:0000313" key="3">
    <source>
        <dbReference type="Proteomes" id="UP001358417"/>
    </source>
</evidence>
<proteinExistence type="predicted"/>
<comment type="caution">
    <text evidence="2">The sequence shown here is derived from an EMBL/GenBank/DDBJ whole genome shotgun (WGS) entry which is preliminary data.</text>
</comment>
<feature type="region of interest" description="Disordered" evidence="1">
    <location>
        <begin position="463"/>
        <end position="492"/>
    </location>
</feature>
<feature type="compositionally biased region" description="Polar residues" evidence="1">
    <location>
        <begin position="465"/>
        <end position="482"/>
    </location>
</feature>
<accession>A0AAV9N9Y5</accession>
<name>A0AAV9N9Y5_9EURO</name>
<gene>
    <name evidence="2" type="ORF">LTR84_003059</name>
</gene>
<feature type="compositionally biased region" description="Acidic residues" evidence="1">
    <location>
        <begin position="332"/>
        <end position="343"/>
    </location>
</feature>
<keyword evidence="3" id="KW-1185">Reference proteome</keyword>
<feature type="region of interest" description="Disordered" evidence="1">
    <location>
        <begin position="253"/>
        <end position="297"/>
    </location>
</feature>
<dbReference type="GeneID" id="89971253"/>
<protein>
    <submittedName>
        <fullName evidence="2">Uncharacterized protein</fullName>
    </submittedName>
</protein>
<feature type="compositionally biased region" description="Basic and acidic residues" evidence="1">
    <location>
        <begin position="34"/>
        <end position="47"/>
    </location>
</feature>
<dbReference type="EMBL" id="JAVRRD010000015">
    <property type="protein sequence ID" value="KAK5051407.1"/>
    <property type="molecule type" value="Genomic_DNA"/>
</dbReference>
<feature type="region of interest" description="Disordered" evidence="1">
    <location>
        <begin position="319"/>
        <end position="350"/>
    </location>
</feature>
<sequence length="550" mass="60732">MVAWENLVKMIVGRGSAEKSEQRQLDRQYKHVEEMNRNTNEVTRESPFDIPSPTPSITTRYTSPNPSKTSGSLRSARPTIYMRCASSPTIPTLTTFKSLDGPPDITARDLTHEELKRNYSQGNVWNVHEQPLPPMPQLSGFGRFRRSIDATTEWQMEHLDRHFADCKGLFANQFGDLPPAGLDLPSWRMYRAQHSRTASAASTRSSEAGRYVTRPEEYLDIKTGTRISRGFCPSTTSSANSSFKEGYGYHRRDSNLSSLSMTSPTSDVDQKFVRRTSRPASSRRVSQQGSTASMSGLGSIMESQEALPQVLRKLEKPCEFDEMGNNENAVASDDDDDEEDEGSSNDWSDVLEFNGANRQSNLTKGLQQLSMSKAGPNAKPVLTRQRTISDDKNGSRGLKRTIFERTKSRKPVSRISTHPQLHKKPTAVVSKLVKDKVEQTLSYQATSPTASGISQHIEIPKKRTGTTFSQSSGKSSCTSPTPGTDGFVTATPSPEHVASHILASTRSDTSHETLFIGGLPKEGIHTPCRGRYRSGTATTIRPGHSVEGDL</sequence>
<organism evidence="2 3">
    <name type="scientific">Exophiala bonariae</name>
    <dbReference type="NCBI Taxonomy" id="1690606"/>
    <lineage>
        <taxon>Eukaryota</taxon>
        <taxon>Fungi</taxon>
        <taxon>Dikarya</taxon>
        <taxon>Ascomycota</taxon>
        <taxon>Pezizomycotina</taxon>
        <taxon>Eurotiomycetes</taxon>
        <taxon>Chaetothyriomycetidae</taxon>
        <taxon>Chaetothyriales</taxon>
        <taxon>Herpotrichiellaceae</taxon>
        <taxon>Exophiala</taxon>
    </lineage>
</organism>
<dbReference type="AlphaFoldDB" id="A0AAV9N9Y5"/>
<dbReference type="RefSeq" id="XP_064705634.1">
    <property type="nucleotide sequence ID" value="XM_064846654.1"/>
</dbReference>
<feature type="compositionally biased region" description="Polar residues" evidence="1">
    <location>
        <begin position="255"/>
        <end position="267"/>
    </location>
</feature>
<dbReference type="Proteomes" id="UP001358417">
    <property type="component" value="Unassembled WGS sequence"/>
</dbReference>
<evidence type="ECO:0000256" key="1">
    <source>
        <dbReference type="SAM" id="MobiDB-lite"/>
    </source>
</evidence>
<feature type="region of interest" description="Disordered" evidence="1">
    <location>
        <begin position="34"/>
        <end position="74"/>
    </location>
</feature>
<feature type="compositionally biased region" description="Polar residues" evidence="1">
    <location>
        <begin position="55"/>
        <end position="73"/>
    </location>
</feature>